<evidence type="ECO:0000259" key="8">
    <source>
        <dbReference type="Pfam" id="PF20222"/>
    </source>
</evidence>
<evidence type="ECO:0000313" key="9">
    <source>
        <dbReference type="EMBL" id="KAG1825590.1"/>
    </source>
</evidence>
<keyword evidence="2" id="KW-0597">Phosphoprotein</keyword>
<evidence type="ECO:0000256" key="5">
    <source>
        <dbReference type="ARBA" id="ARBA00023242"/>
    </source>
</evidence>
<feature type="compositionally biased region" description="Basic and acidic residues" evidence="6">
    <location>
        <begin position="690"/>
        <end position="699"/>
    </location>
</feature>
<evidence type="ECO:0008006" key="11">
    <source>
        <dbReference type="Google" id="ProtNLM"/>
    </source>
</evidence>
<evidence type="ECO:0000313" key="10">
    <source>
        <dbReference type="Proteomes" id="UP000807769"/>
    </source>
</evidence>
<dbReference type="GO" id="GO:0005634">
    <property type="term" value="C:nucleus"/>
    <property type="evidence" value="ECO:0007669"/>
    <property type="project" value="UniProtKB-SubCell"/>
</dbReference>
<feature type="compositionally biased region" description="Acidic residues" evidence="6">
    <location>
        <begin position="536"/>
        <end position="547"/>
    </location>
</feature>
<feature type="region of interest" description="Disordered" evidence="6">
    <location>
        <begin position="631"/>
        <end position="699"/>
    </location>
</feature>
<dbReference type="InterPro" id="IPR035625">
    <property type="entry name" value="Tfc3-like_eWH"/>
</dbReference>
<reference evidence="9" key="1">
    <citation type="journal article" date="2020" name="New Phytol.">
        <title>Comparative genomics reveals dynamic genome evolution in host specialist ectomycorrhizal fungi.</title>
        <authorList>
            <person name="Lofgren L.A."/>
            <person name="Nguyen N.H."/>
            <person name="Vilgalys R."/>
            <person name="Ruytinx J."/>
            <person name="Liao H.L."/>
            <person name="Branco S."/>
            <person name="Kuo A."/>
            <person name="LaButti K."/>
            <person name="Lipzen A."/>
            <person name="Andreopoulos W."/>
            <person name="Pangilinan J."/>
            <person name="Riley R."/>
            <person name="Hundley H."/>
            <person name="Na H."/>
            <person name="Barry K."/>
            <person name="Grigoriev I.V."/>
            <person name="Stajich J.E."/>
            <person name="Kennedy P.G."/>
        </authorList>
    </citation>
    <scope>NUCLEOTIDE SEQUENCE</scope>
    <source>
        <strain evidence="9">MN1</strain>
    </source>
</reference>
<organism evidence="9 10">
    <name type="scientific">Suillus subaureus</name>
    <dbReference type="NCBI Taxonomy" id="48587"/>
    <lineage>
        <taxon>Eukaryota</taxon>
        <taxon>Fungi</taxon>
        <taxon>Dikarya</taxon>
        <taxon>Basidiomycota</taxon>
        <taxon>Agaricomycotina</taxon>
        <taxon>Agaricomycetes</taxon>
        <taxon>Agaricomycetidae</taxon>
        <taxon>Boletales</taxon>
        <taxon>Suillineae</taxon>
        <taxon>Suillaceae</taxon>
        <taxon>Suillus</taxon>
    </lineage>
</organism>
<feature type="region of interest" description="Disordered" evidence="6">
    <location>
        <begin position="838"/>
        <end position="865"/>
    </location>
</feature>
<protein>
    <recommendedName>
        <fullName evidence="11">B-block binding subunit of TFIIIC domain-containing protein</fullName>
    </recommendedName>
</protein>
<dbReference type="PANTHER" id="PTHR15180">
    <property type="entry name" value="GENERAL TRANSCRIPTION FACTOR 3C POLYPEPTIDE 1"/>
    <property type="match status" value="1"/>
</dbReference>
<dbReference type="PANTHER" id="PTHR15180:SF1">
    <property type="entry name" value="GENERAL TRANSCRIPTION FACTOR 3C POLYPEPTIDE 1"/>
    <property type="match status" value="1"/>
</dbReference>
<dbReference type="GeneID" id="64628157"/>
<dbReference type="CDD" id="cd16169">
    <property type="entry name" value="Tau138_eWH"/>
    <property type="match status" value="1"/>
</dbReference>
<keyword evidence="4" id="KW-0804">Transcription</keyword>
<evidence type="ECO:0000256" key="2">
    <source>
        <dbReference type="ARBA" id="ARBA00022553"/>
    </source>
</evidence>
<dbReference type="InterPro" id="IPR044210">
    <property type="entry name" value="Tfc3-like"/>
</dbReference>
<dbReference type="InterPro" id="IPR007309">
    <property type="entry name" value="TFIIIC_Bblock-bd"/>
</dbReference>
<dbReference type="EMBL" id="JABBWG010000002">
    <property type="protein sequence ID" value="KAG1825590.1"/>
    <property type="molecule type" value="Genomic_DNA"/>
</dbReference>
<keyword evidence="3" id="KW-0238">DNA-binding</keyword>
<gene>
    <name evidence="9" type="ORF">BJ212DRAFT_1314962</name>
</gene>
<dbReference type="GO" id="GO:0042791">
    <property type="term" value="P:5S class rRNA transcription by RNA polymerase III"/>
    <property type="evidence" value="ECO:0007669"/>
    <property type="project" value="TreeGrafter"/>
</dbReference>
<feature type="compositionally biased region" description="Basic and acidic residues" evidence="6">
    <location>
        <begin position="562"/>
        <end position="578"/>
    </location>
</feature>
<dbReference type="GO" id="GO:0003677">
    <property type="term" value="F:DNA binding"/>
    <property type="evidence" value="ECO:0007669"/>
    <property type="project" value="UniProtKB-KW"/>
</dbReference>
<dbReference type="InterPro" id="IPR046488">
    <property type="entry name" value="Sfc3/Tfc3_C"/>
</dbReference>
<feature type="compositionally biased region" description="Basic residues" evidence="6">
    <location>
        <begin position="586"/>
        <end position="596"/>
    </location>
</feature>
<comment type="subcellular location">
    <subcellularLocation>
        <location evidence="1">Nucleus</location>
    </subcellularLocation>
</comment>
<evidence type="ECO:0000256" key="6">
    <source>
        <dbReference type="SAM" id="MobiDB-lite"/>
    </source>
</evidence>
<dbReference type="Pfam" id="PF04182">
    <property type="entry name" value="B-block_TFIIIC"/>
    <property type="match status" value="1"/>
</dbReference>
<keyword evidence="10" id="KW-1185">Reference proteome</keyword>
<dbReference type="InterPro" id="IPR036390">
    <property type="entry name" value="WH_DNA-bd_sf"/>
</dbReference>
<dbReference type="Proteomes" id="UP000807769">
    <property type="component" value="Unassembled WGS sequence"/>
</dbReference>
<dbReference type="GO" id="GO:0000127">
    <property type="term" value="C:transcription factor TFIIIC complex"/>
    <property type="evidence" value="ECO:0007669"/>
    <property type="project" value="InterPro"/>
</dbReference>
<feature type="domain" description="Transcription factor tau subunit sfc3/Tfc3 C-terminal" evidence="8">
    <location>
        <begin position="1518"/>
        <end position="1829"/>
    </location>
</feature>
<name>A0A9P7ELI1_9AGAM</name>
<feature type="domain" description="B-block binding subunit of TFIIIC" evidence="7">
    <location>
        <begin position="149"/>
        <end position="200"/>
    </location>
</feature>
<dbReference type="GO" id="GO:0006384">
    <property type="term" value="P:transcription initiation at RNA polymerase III promoter"/>
    <property type="evidence" value="ECO:0007669"/>
    <property type="project" value="InterPro"/>
</dbReference>
<dbReference type="OrthoDB" id="68020at2759"/>
<evidence type="ECO:0000256" key="1">
    <source>
        <dbReference type="ARBA" id="ARBA00004123"/>
    </source>
</evidence>
<proteinExistence type="predicted"/>
<evidence type="ECO:0000256" key="4">
    <source>
        <dbReference type="ARBA" id="ARBA00023163"/>
    </source>
</evidence>
<evidence type="ECO:0000259" key="7">
    <source>
        <dbReference type="Pfam" id="PF04182"/>
    </source>
</evidence>
<feature type="region of interest" description="Disordered" evidence="6">
    <location>
        <begin position="522"/>
        <end position="609"/>
    </location>
</feature>
<accession>A0A9P7ELI1</accession>
<sequence length="2053" mass="227877">MDELVHHCLRELSFDGDLGCNVSRLRDFIVGFYSHDATHPQVVDDAFCAFVWSIVVQQPTVRVGTVPVGVSSEVYIAPQTSAKRKAAAKGEVLVEEAPPSLTLVENARDRSLEDLKAEYSEDLRIAVDPETSFAAITDLISEYASKLSPMVYSALQLITRGREEGITTVELGRKTKYDQKTCFYVIKQLLELGLIIKARRGGVGNHSCIHKYFVERSAFWQQIQQEEAKDDEPIVIGESHPQDATPVEDGTPSAVPSELDFEPVDSRHLSSLTLIKNRIVKLLKASQNNIHASNNLIITIGFTNPTKTDRRFFQTRLRELIAQGVIERVLVPSSKVKDRLVKCIRLVAPDNQLPEGGVILAPQEGEEDDKEIMFDDISAGYTEVRANRTIQKQVSDVLEEAGSSGRTLHEICSALGNFDKRTIELLLTRAAKSQPPAHLSDLGIADFMESFGRERRHRYYTLAAYTTVMASEKLEDTTTSYVDIDLSKAGDFAVFHEAMFYDDDQTLHYYEDMFKDKEGAKVNTGAKKRKRPGTEDPGDDEAVEDTPEPIPKAKRGRPPKKPRGEADGDISIPRKSEGDGTSTVRKVPKWRGRPPKQKPDAEQAVCHAEVPRSGSMEGVNVIVLAARVLSAPPSETSGHPPESSDMTGVVSFRQGMTPTTSHVAPEPPTSSPKEGSHLFQGSSGLSSSAAHEDPSDEQHRIRQAVADANVQAAVPRPSDGVALTTNIGDLMGSYNGPVDVHAEEPKPWRSHRKSKPTICENDASSSRKRGTVLEGLPSEGSDNRIDKSEVVRIPQQVVDGTRADELFVMDNRPSAQESMIIDPALLGTSPADVMPTVIGEKRKGSPPLVTPFQPKRTRTSTPGDKVKTNLNISHLRRENEFFRVIQDLGGIANLHTKHFFDAHMALLNDMAQRGEPASAPSGIRIDKRTADATVKNMESRSRIKVLKTTVFSVTGSTRPACLVYLPDTSQEKINAFLHHLSHTAPAPNILPVKTFQEPVDFGASSSVSQCTTLPLHLLQIEKSGKDDEHQVLDVAKAEELFAYDSETIRDVLLTERTTVAQLYGFRVGKAARLRDFHVFTLGLLEQHSSPCIASHEHSIIDISLYQLDVPIAIYCSFIAVLTYDEELSKLIASAEGRETLVRDLPNRISAKLQVGKSRSKSRVLELLDALRLLGLVTPYEPSTDDDADFTCTLSDGRTVALKAASFDGWRVSAPSAAPQYWRFNETAPLYLWALSDSSPPYWRDISVKSRCDGVAFWDELHKVSRDVAHAQSTVCPTHGASGPPANTPLVRFLRRRVSWDLEYRLTWYQKRYLDQSVDNATACSPLDEEDSDSQLQQICHVLSAPRAPVVAYLKDATEKVLREIKKARARQKRDEAEPCTMQNIEAKTMLRKKAEEAKLQRESDWEALLEHVHPGPLKGTIGIRILAVRNRFVQSSSIRDTDRWRSEIENAIREARLASNKVIARPKALAVSRSIALPPVATNPPEKSVHFLIAQQGPPILAQQIGKSRGKNKTSHQRRSRFHWTREYDELARDASAVIRARCRGGVKIDLSAFDQVFPAVPRNSVRLRLSHLRENTGEDVYMKRLEDRWHDLWVQHRGTEYLPDEDPQSPSNFDIVNHIEFLRKHVDKNALRVGYVEHTTRTKLPASVDDIIHHFDVLCNTTIAPAWEFVWQATVEEGREKQFLRQSFTHGADEVPYATNTSDDVVQVAEAALKMVFGMSTEHYDADLAAELLHSAGNQSVSLATSNLLRRGVLSKVVRDPKKMKPGRTLKISDVNLNAIGGLIHRDLFQDAVALDEVFAEQVGILEWPLLASDGDTAALLQLVSEGQRIDDDDIETSIQVRLNALDGDDNEGNGSAILPPYELRLDPTNTPLDESMQRQHGKTVTGTDAACAKKTQSKIVNCVLCTESTFSEFVAGLDYEQRKLAQNMFDRANASSELGSSKAHYLAFGAGDVVMDLLQRMSQTSPPLILLVGYSAPVIVSCLHARPWTVEIIREPKALALPRRWLDIRGGTIQETWNAILHAVVGIIFFHPGISQVSVLTNLFVCLISIR</sequence>
<evidence type="ECO:0000256" key="3">
    <source>
        <dbReference type="ARBA" id="ARBA00023125"/>
    </source>
</evidence>
<comment type="caution">
    <text evidence="9">The sequence shown here is derived from an EMBL/GenBank/DDBJ whole genome shotgun (WGS) entry which is preliminary data.</text>
</comment>
<feature type="region of interest" description="Disordered" evidence="6">
    <location>
        <begin position="743"/>
        <end position="783"/>
    </location>
</feature>
<feature type="compositionally biased region" description="Polar residues" evidence="6">
    <location>
        <begin position="679"/>
        <end position="689"/>
    </location>
</feature>
<keyword evidence="5" id="KW-0539">Nucleus</keyword>
<dbReference type="SUPFAM" id="SSF46785">
    <property type="entry name" value="Winged helix' DNA-binding domain"/>
    <property type="match status" value="1"/>
</dbReference>
<feature type="compositionally biased region" description="Basic residues" evidence="6">
    <location>
        <begin position="552"/>
        <end position="561"/>
    </location>
</feature>
<dbReference type="Pfam" id="PF20222">
    <property type="entry name" value="DUF6581"/>
    <property type="match status" value="1"/>
</dbReference>
<dbReference type="RefSeq" id="XP_041198843.1">
    <property type="nucleotide sequence ID" value="XM_041334140.1"/>
</dbReference>